<name>A0A409WCN1_9AGAR</name>
<feature type="domain" description="NADPH-dependent FMN reductase-like" evidence="1">
    <location>
        <begin position="1"/>
        <end position="53"/>
    </location>
</feature>
<accession>A0A409WCN1</accession>
<organism evidence="2 3">
    <name type="scientific">Gymnopilus dilepis</name>
    <dbReference type="NCBI Taxonomy" id="231916"/>
    <lineage>
        <taxon>Eukaryota</taxon>
        <taxon>Fungi</taxon>
        <taxon>Dikarya</taxon>
        <taxon>Basidiomycota</taxon>
        <taxon>Agaricomycotina</taxon>
        <taxon>Agaricomycetes</taxon>
        <taxon>Agaricomycetidae</taxon>
        <taxon>Agaricales</taxon>
        <taxon>Agaricineae</taxon>
        <taxon>Hymenogastraceae</taxon>
        <taxon>Gymnopilus</taxon>
    </lineage>
</organism>
<dbReference type="Proteomes" id="UP000284706">
    <property type="component" value="Unassembled WGS sequence"/>
</dbReference>
<comment type="caution">
    <text evidence="2">The sequence shown here is derived from an EMBL/GenBank/DDBJ whole genome shotgun (WGS) entry which is preliminary data.</text>
</comment>
<protein>
    <recommendedName>
        <fullName evidence="1">NADPH-dependent FMN reductase-like domain-containing protein</fullName>
    </recommendedName>
</protein>
<gene>
    <name evidence="2" type="ORF">CVT26_009715</name>
</gene>
<dbReference type="GO" id="GO:0016491">
    <property type="term" value="F:oxidoreductase activity"/>
    <property type="evidence" value="ECO:0007669"/>
    <property type="project" value="InterPro"/>
</dbReference>
<dbReference type="InterPro" id="IPR029039">
    <property type="entry name" value="Flavoprotein-like_sf"/>
</dbReference>
<dbReference type="STRING" id="231916.A0A409WCN1"/>
<sequence length="116" mass="12226">YNWSFPASVKVAVDNIFHEWVGKPALVVSYGGRGGDKANTALRAVLSGVHAHEWEGRVELVLGAGVMSAANKGVLDEAVLESWVAAGKDKEVVDRAGELVKIVAEVAEKAQESGKA</sequence>
<reference evidence="2 3" key="1">
    <citation type="journal article" date="2018" name="Evol. Lett.">
        <title>Horizontal gene cluster transfer increased hallucinogenic mushroom diversity.</title>
        <authorList>
            <person name="Reynolds H.T."/>
            <person name="Vijayakumar V."/>
            <person name="Gluck-Thaler E."/>
            <person name="Korotkin H.B."/>
            <person name="Matheny P.B."/>
            <person name="Slot J.C."/>
        </authorList>
    </citation>
    <scope>NUCLEOTIDE SEQUENCE [LARGE SCALE GENOMIC DNA]</scope>
    <source>
        <strain evidence="2 3">SRW20</strain>
    </source>
</reference>
<evidence type="ECO:0000259" key="1">
    <source>
        <dbReference type="Pfam" id="PF03358"/>
    </source>
</evidence>
<dbReference type="OrthoDB" id="68575at2759"/>
<keyword evidence="3" id="KW-1185">Reference proteome</keyword>
<dbReference type="InParanoid" id="A0A409WCN1"/>
<dbReference type="EMBL" id="NHYE01005178">
    <property type="protein sequence ID" value="PPQ76277.1"/>
    <property type="molecule type" value="Genomic_DNA"/>
</dbReference>
<dbReference type="InterPro" id="IPR005025">
    <property type="entry name" value="FMN_Rdtase-like_dom"/>
</dbReference>
<feature type="non-terminal residue" evidence="2">
    <location>
        <position position="1"/>
    </location>
</feature>
<evidence type="ECO:0000313" key="3">
    <source>
        <dbReference type="Proteomes" id="UP000284706"/>
    </source>
</evidence>
<evidence type="ECO:0000313" key="2">
    <source>
        <dbReference type="EMBL" id="PPQ76277.1"/>
    </source>
</evidence>
<dbReference type="SUPFAM" id="SSF52218">
    <property type="entry name" value="Flavoproteins"/>
    <property type="match status" value="1"/>
</dbReference>
<dbReference type="Gene3D" id="3.40.50.360">
    <property type="match status" value="1"/>
</dbReference>
<proteinExistence type="predicted"/>
<dbReference type="Pfam" id="PF03358">
    <property type="entry name" value="FMN_red"/>
    <property type="match status" value="1"/>
</dbReference>
<dbReference type="AlphaFoldDB" id="A0A409WCN1"/>